<dbReference type="InterPro" id="IPR027417">
    <property type="entry name" value="P-loop_NTPase"/>
</dbReference>
<feature type="binding site" evidence="9">
    <location>
        <begin position="94"/>
        <end position="101"/>
    </location>
    <ligand>
        <name>ATP</name>
        <dbReference type="ChEBI" id="CHEBI:30616"/>
    </ligand>
</feature>
<feature type="region of interest" description="Disordered" evidence="10">
    <location>
        <begin position="1"/>
        <end position="26"/>
    </location>
</feature>
<feature type="domain" description="UvrD-like helicase ATP-binding" evidence="11">
    <location>
        <begin position="73"/>
        <end position="268"/>
    </location>
</feature>
<dbReference type="CDD" id="cd18807">
    <property type="entry name" value="SF1_C_UvrD"/>
    <property type="match status" value="1"/>
</dbReference>
<evidence type="ECO:0000313" key="12">
    <source>
        <dbReference type="EMBL" id="ARF10638.1"/>
    </source>
</evidence>
<dbReference type="SUPFAM" id="SSF53098">
    <property type="entry name" value="Ribonuclease H-like"/>
    <property type="match status" value="1"/>
</dbReference>
<evidence type="ECO:0000256" key="7">
    <source>
        <dbReference type="ARBA" id="ARBA00034808"/>
    </source>
</evidence>
<evidence type="ECO:0000256" key="4">
    <source>
        <dbReference type="ARBA" id="ARBA00022840"/>
    </source>
</evidence>
<evidence type="ECO:0000256" key="10">
    <source>
        <dbReference type="SAM" id="MobiDB-lite"/>
    </source>
</evidence>
<keyword evidence="3 9" id="KW-0347">Helicase</keyword>
<dbReference type="InterPro" id="IPR014017">
    <property type="entry name" value="DNA_helicase_UvrD-like_C"/>
</dbReference>
<keyword evidence="2 9" id="KW-0378">Hydrolase</keyword>
<feature type="compositionally biased region" description="Basic and acidic residues" evidence="10">
    <location>
        <begin position="16"/>
        <end position="26"/>
    </location>
</feature>
<evidence type="ECO:0000259" key="11">
    <source>
        <dbReference type="PROSITE" id="PS51198"/>
    </source>
</evidence>
<dbReference type="GO" id="GO:0016787">
    <property type="term" value="F:hydrolase activity"/>
    <property type="evidence" value="ECO:0007669"/>
    <property type="project" value="UniProtKB-UniRule"/>
</dbReference>
<comment type="catalytic activity">
    <reaction evidence="6">
        <text>Couples ATP hydrolysis with the unwinding of duplex DNA by translocating in the 3'-5' direction.</text>
        <dbReference type="EC" id="5.6.2.4"/>
    </reaction>
</comment>
<gene>
    <name evidence="12" type="ORF">Hokovirus_2_165</name>
</gene>
<feature type="compositionally biased region" description="Low complexity" evidence="10">
    <location>
        <begin position="1"/>
        <end position="13"/>
    </location>
</feature>
<keyword evidence="5" id="KW-0413">Isomerase</keyword>
<keyword evidence="4 9" id="KW-0067">ATP-binding</keyword>
<evidence type="ECO:0000256" key="8">
    <source>
        <dbReference type="ARBA" id="ARBA00048988"/>
    </source>
</evidence>
<evidence type="ECO:0000256" key="9">
    <source>
        <dbReference type="PROSITE-ProRule" id="PRU00560"/>
    </source>
</evidence>
<keyword evidence="1 9" id="KW-0547">Nucleotide-binding</keyword>
<dbReference type="Pfam" id="PF13361">
    <property type="entry name" value="UvrD_C"/>
    <property type="match status" value="1"/>
</dbReference>
<dbReference type="InterPro" id="IPR036397">
    <property type="entry name" value="RNaseH_sf"/>
</dbReference>
<reference evidence="12" key="1">
    <citation type="journal article" date="2017" name="Science">
        <title>Giant viruses with an expanded complement of translation system components.</title>
        <authorList>
            <person name="Schulz F."/>
            <person name="Yutin N."/>
            <person name="Ivanova N.N."/>
            <person name="Ortega D.R."/>
            <person name="Lee T.K."/>
            <person name="Vierheilig J."/>
            <person name="Daims H."/>
            <person name="Horn M."/>
            <person name="Wagner M."/>
            <person name="Jensen G.J."/>
            <person name="Kyrpides N.C."/>
            <person name="Koonin E.V."/>
            <person name="Woyke T."/>
        </authorList>
    </citation>
    <scope>NUCLEOTIDE SEQUENCE</scope>
    <source>
        <strain evidence="12">HKV1</strain>
    </source>
</reference>
<dbReference type="EC" id="5.6.2.4" evidence="7"/>
<dbReference type="InterPro" id="IPR000212">
    <property type="entry name" value="DNA_helicase_UvrD/REP"/>
</dbReference>
<evidence type="ECO:0000256" key="6">
    <source>
        <dbReference type="ARBA" id="ARBA00034617"/>
    </source>
</evidence>
<dbReference type="CDD" id="cd06127">
    <property type="entry name" value="DEDDh"/>
    <property type="match status" value="1"/>
</dbReference>
<dbReference type="GO" id="GO:0003677">
    <property type="term" value="F:DNA binding"/>
    <property type="evidence" value="ECO:0007669"/>
    <property type="project" value="InterPro"/>
</dbReference>
<dbReference type="PANTHER" id="PTHR11070">
    <property type="entry name" value="UVRD / RECB / PCRA DNA HELICASE FAMILY MEMBER"/>
    <property type="match status" value="1"/>
</dbReference>
<dbReference type="Gene3D" id="3.40.50.300">
    <property type="entry name" value="P-loop containing nucleotide triphosphate hydrolases"/>
    <property type="match status" value="2"/>
</dbReference>
<proteinExistence type="predicted"/>
<organism evidence="12">
    <name type="scientific">Hokovirus HKV1</name>
    <dbReference type="NCBI Taxonomy" id="1977638"/>
    <lineage>
        <taxon>Viruses</taxon>
        <taxon>Varidnaviria</taxon>
        <taxon>Bamfordvirae</taxon>
        <taxon>Nucleocytoviricota</taxon>
        <taxon>Megaviricetes</taxon>
        <taxon>Imitervirales</taxon>
        <taxon>Mimiviridae</taxon>
        <taxon>Klosneuvirinae</taxon>
        <taxon>Hokovirus</taxon>
    </lineage>
</organism>
<accession>A0A1V0SG90</accession>
<dbReference type="GO" id="GO:0005524">
    <property type="term" value="F:ATP binding"/>
    <property type="evidence" value="ECO:0007669"/>
    <property type="project" value="UniProtKB-UniRule"/>
</dbReference>
<evidence type="ECO:0000256" key="1">
    <source>
        <dbReference type="ARBA" id="ARBA00022741"/>
    </source>
</evidence>
<protein>
    <recommendedName>
        <fullName evidence="7">DNA 3'-5' helicase</fullName>
        <ecNumber evidence="7">5.6.2.4</ecNumber>
    </recommendedName>
</protein>
<dbReference type="InterPro" id="IPR012337">
    <property type="entry name" value="RNaseH-like_sf"/>
</dbReference>
<sequence>MNETQTTAKTTTKSKPKSEPKTIIKTESKTKTELLTEINKTKLVSNVSKYNKNQLNDLYDKIQNYLNNEKSINLSLEQENIIKCDIGNNIRVIAGAGSGKTTTIIYRIKYLIDNKVRPNRIILMTFNVDAAKNMKRKLKEIFGFKPNILVGTIDSISCKLYYRYFKKDYYVGVQEFSTELLKYLQSNNGYVITNQYDYVFIDEFQDVNSIQYNILMEFYKNNTKITVIGDDSQNIYSFRGANIDYIINIDQDIEYLKTFTITNNYRSTPEIIDFANKSISNNKKQIQKTMLAINNTINIKPELEYFNNINDMSFKILNKISTLIKNNIRYGNIAILSRNNIQLKKIEEYIEKYNNTNQNKIPYVSLLTDDLCDIKAKINFECLTISTIHKSKGLEWDCVFLIGCEDYNFPSRKDIINIEEERRLFYVATTRAKKYLYFYMEHNSKYPNFVSRFVQEVPKTLYNYINNDPKIYGLSTHEKFYYEEDIFKIIKSFDDNDILYLRNNNMITETPQVNILYPSTTLDQKIIDEGTSSDFYNFINVYIFRFIEYNNIKKEHDKNIFYREAFVISHSIRLNEEDYTLYSQYETLIKQELNIYYKNIKKNKNKYLEYELLKNVINKNILLPHVYKINVLLRNITNIVVTYNVNPKYILIIKDFSISDDLKKKLCISYKEYFNKYKNNNQVLLHIYNVSLCKQIQYNRKRMLYKDYFYNIFKDNIKIIMPMIDEYVTFLINDNYNATTNKYIRNKKYSLNGIYDWYFNDTLLLIRCSNDDNFMLDWYLQSIGLVSLMFHKNIFIYNVIIYNPIRGLEYKFNLEKWLSFENTTFYLEYLSQRATKSVQDMINKTESINLKKIDNPLLNNLQVANIFAKKYLKSYLEKNINFEIGKSLKIELLVDYYKKYYKIGDYYVLNNIAKMMKYKYLVIDTETNGLPIMKNHDSYYNYDDTSKYNNARMIQISYQKFDSCNNLILEQDNYIKPNGFLINNSHIHHITYEIALKNGISVLESLKKLYDDIIDVDFIVGHNIIFDINIIKSEASRLKYTDLIKLIDNKNICCTLFWSNELKKNNILTSVKLSNVYKHFTDDDMVNAHNSKWDVIAANTIFNCMLNDNLLLLPYLKKNIIYNDYIAKL</sequence>
<name>A0A1V0SG90_9VIRU</name>
<comment type="catalytic activity">
    <reaction evidence="8">
        <text>ATP + H2O = ADP + phosphate + H(+)</text>
        <dbReference type="Rhea" id="RHEA:13065"/>
        <dbReference type="ChEBI" id="CHEBI:15377"/>
        <dbReference type="ChEBI" id="CHEBI:15378"/>
        <dbReference type="ChEBI" id="CHEBI:30616"/>
        <dbReference type="ChEBI" id="CHEBI:43474"/>
        <dbReference type="ChEBI" id="CHEBI:456216"/>
        <dbReference type="EC" id="5.6.2.4"/>
    </reaction>
</comment>
<evidence type="ECO:0000256" key="2">
    <source>
        <dbReference type="ARBA" id="ARBA00022801"/>
    </source>
</evidence>
<dbReference type="SUPFAM" id="SSF52540">
    <property type="entry name" value="P-loop containing nucleoside triphosphate hydrolases"/>
    <property type="match status" value="1"/>
</dbReference>
<dbReference type="PROSITE" id="PS51198">
    <property type="entry name" value="UVRD_HELICASE_ATP_BIND"/>
    <property type="match status" value="1"/>
</dbReference>
<dbReference type="SMART" id="SM00479">
    <property type="entry name" value="EXOIII"/>
    <property type="match status" value="1"/>
</dbReference>
<dbReference type="PANTHER" id="PTHR11070:SF2">
    <property type="entry name" value="ATP-DEPENDENT DNA HELICASE SRS2"/>
    <property type="match status" value="1"/>
</dbReference>
<dbReference type="CDD" id="cd17932">
    <property type="entry name" value="DEXQc_UvrD"/>
    <property type="match status" value="1"/>
</dbReference>
<dbReference type="Pfam" id="PF00580">
    <property type="entry name" value="UvrD-helicase"/>
    <property type="match status" value="1"/>
</dbReference>
<dbReference type="InterPro" id="IPR014016">
    <property type="entry name" value="UvrD-like_ATP-bd"/>
</dbReference>
<dbReference type="EMBL" id="KY684104">
    <property type="protein sequence ID" value="ARF10638.1"/>
    <property type="molecule type" value="Genomic_DNA"/>
</dbReference>
<evidence type="ECO:0000256" key="3">
    <source>
        <dbReference type="ARBA" id="ARBA00022806"/>
    </source>
</evidence>
<dbReference type="Gene3D" id="3.30.420.10">
    <property type="entry name" value="Ribonuclease H-like superfamily/Ribonuclease H"/>
    <property type="match status" value="1"/>
</dbReference>
<dbReference type="GO" id="GO:0000725">
    <property type="term" value="P:recombinational repair"/>
    <property type="evidence" value="ECO:0007669"/>
    <property type="project" value="TreeGrafter"/>
</dbReference>
<dbReference type="GO" id="GO:0043138">
    <property type="term" value="F:3'-5' DNA helicase activity"/>
    <property type="evidence" value="ECO:0007669"/>
    <property type="project" value="UniProtKB-EC"/>
</dbReference>
<evidence type="ECO:0000256" key="5">
    <source>
        <dbReference type="ARBA" id="ARBA00023235"/>
    </source>
</evidence>
<dbReference type="InterPro" id="IPR013520">
    <property type="entry name" value="Ribonucl_H"/>
</dbReference>